<dbReference type="SUPFAM" id="SSF49464">
    <property type="entry name" value="Carboxypeptidase regulatory domain-like"/>
    <property type="match status" value="1"/>
</dbReference>
<comment type="caution">
    <text evidence="3">The sequence shown here is derived from an EMBL/GenBank/DDBJ whole genome shotgun (WGS) entry which is preliminary data.</text>
</comment>
<gene>
    <name evidence="3" type="ORF">ACFSTG_08030</name>
</gene>
<dbReference type="SUPFAM" id="SSF56935">
    <property type="entry name" value="Porins"/>
    <property type="match status" value="1"/>
</dbReference>
<name>A0ABW5IXB2_9FLAO</name>
<protein>
    <submittedName>
        <fullName evidence="3">Outer membrane beta-barrel protein</fullName>
    </submittedName>
</protein>
<dbReference type="Proteomes" id="UP001597468">
    <property type="component" value="Unassembled WGS sequence"/>
</dbReference>
<reference evidence="4" key="1">
    <citation type="journal article" date="2019" name="Int. J. Syst. Evol. Microbiol.">
        <title>The Global Catalogue of Microorganisms (GCM) 10K type strain sequencing project: providing services to taxonomists for standard genome sequencing and annotation.</title>
        <authorList>
            <consortium name="The Broad Institute Genomics Platform"/>
            <consortium name="The Broad Institute Genome Sequencing Center for Infectious Disease"/>
            <person name="Wu L."/>
            <person name="Ma J."/>
        </authorList>
    </citation>
    <scope>NUCLEOTIDE SEQUENCE [LARGE SCALE GENOMIC DNA]</scope>
    <source>
        <strain evidence="4">KCTC 42585</strain>
    </source>
</reference>
<dbReference type="EMBL" id="JBHULT010000006">
    <property type="protein sequence ID" value="MFD2517839.1"/>
    <property type="molecule type" value="Genomic_DNA"/>
</dbReference>
<feature type="signal peptide" evidence="1">
    <location>
        <begin position="1"/>
        <end position="18"/>
    </location>
</feature>
<evidence type="ECO:0000313" key="3">
    <source>
        <dbReference type="EMBL" id="MFD2517839.1"/>
    </source>
</evidence>
<evidence type="ECO:0000313" key="4">
    <source>
        <dbReference type="Proteomes" id="UP001597468"/>
    </source>
</evidence>
<accession>A0ABW5IXB2</accession>
<feature type="domain" description="Outer membrane protein beta-barrel" evidence="2">
    <location>
        <begin position="448"/>
        <end position="789"/>
    </location>
</feature>
<dbReference type="RefSeq" id="WP_380750746.1">
    <property type="nucleotide sequence ID" value="NZ_JBHULT010000006.1"/>
</dbReference>
<organism evidence="3 4">
    <name type="scientific">Salinimicrobium flavum</name>
    <dbReference type="NCBI Taxonomy" id="1737065"/>
    <lineage>
        <taxon>Bacteria</taxon>
        <taxon>Pseudomonadati</taxon>
        <taxon>Bacteroidota</taxon>
        <taxon>Flavobacteriia</taxon>
        <taxon>Flavobacteriales</taxon>
        <taxon>Flavobacteriaceae</taxon>
        <taxon>Salinimicrobium</taxon>
    </lineage>
</organism>
<keyword evidence="1" id="KW-0732">Signal</keyword>
<sequence length="923" mass="104425">MRIFSFLCLLLFSLGAAAQQFEISGKLVDKKTSLPLESATVFVEKVSDSALVSYTISNAEGIFVIQGSNKSDSLRLVSSYSGYAPYTRIIELSGPRVDLGLVKMEEMNTMLGEVTVISERVPVIIKKDTLEFNAGSFATRPDANLEEVMKKLPGVEVDAQGNITVNGKPVSRILVNGKEFFGNDPKIATKNLPKEIIDKIQVVDTRTKSEEFTGKAGNPDDKTINVTIKKDKNKGYFARATAGGGTNGRYELSGIGNYFKDDLRVSVLAGGNNINSAGFSFDEIFDMMGNSGRGRSISFNRNGSFSIGGNSFGSNGGITKSETAGFNFANEWDKKYELTGDYFFGKNDTETKTIVQRETFLPDRTYYTNSVSSGNLINESHRANAGFEVEIDTLTKLSIRPSVNLNDGFSTRSRTSERIDEEREVMSTTFDNEDLRKRTFTNRINFIRKFGSRGAYLQLDLVNRNESGESENRFFSEQLNYEDGILSDSEVRDQFILEDNTTDEYEAGITQRSVLAEKLFLDLSYDFSTRKLGNTRDVFDLDQATNSYSDFNEVLSNDFEATSLKHIPNIGLNYEGEKWRLGFETGLLSTRLKNEDYLSETSFNRNYNNLFLNTSVRYTMGRGKSMYAYYRNDTNIPTIRELQPVANFTDPLNIIIGNPELKPTFTHNFNFGLHNFDFATRSGFSLYASAGLSEDLVVPYSVTDENLVTTTTFRNLDGGLRAGVGTYYNKRFKKEETAFNYRLGMNANYNRQVGFSNGTRYNADMFTINPSVRFGYDYTERIETNLRYELGYNFSDYDIRRDRQEEFVNHTIGLEVTTYWPKNVVFGNDVSFSYFGNTAPGFDQTSLLWNASLGYKFLNDDATLKVKVYDLLNENVSTRRTTGEDYVQDTEELILEQYFMLSFTYKLSKFGGKDPNKRKMMRF</sequence>
<keyword evidence="4" id="KW-1185">Reference proteome</keyword>
<proteinExistence type="predicted"/>
<dbReference type="InterPro" id="IPR008969">
    <property type="entry name" value="CarboxyPept-like_regulatory"/>
</dbReference>
<dbReference type="InterPro" id="IPR041700">
    <property type="entry name" value="OMP_b-brl_3"/>
</dbReference>
<evidence type="ECO:0000256" key="1">
    <source>
        <dbReference type="SAM" id="SignalP"/>
    </source>
</evidence>
<dbReference type="Pfam" id="PF14905">
    <property type="entry name" value="OMP_b-brl_3"/>
    <property type="match status" value="1"/>
</dbReference>
<evidence type="ECO:0000259" key="2">
    <source>
        <dbReference type="Pfam" id="PF14905"/>
    </source>
</evidence>
<feature type="chain" id="PRO_5047227253" evidence="1">
    <location>
        <begin position="19"/>
        <end position="923"/>
    </location>
</feature>